<sequence length="86" mass="9874">MENRCSLDFSTEIDDYMCETELYSGELSPGEFDFLGRIPVSLKYTFKDGLEAVLKKHRVEKMELGSIVIFQWVEEAVICPLSPFTT</sequence>
<evidence type="ECO:0000313" key="2">
    <source>
        <dbReference type="Proteomes" id="UP000218164"/>
    </source>
</evidence>
<dbReference type="RefSeq" id="WP_245859853.1">
    <property type="nucleotide sequence ID" value="NZ_LMVP01000080.1"/>
</dbReference>
<organism evidence="1 2">
    <name type="scientific">Methanosarcina spelaei</name>
    <dbReference type="NCBI Taxonomy" id="1036679"/>
    <lineage>
        <taxon>Archaea</taxon>
        <taxon>Methanobacteriati</taxon>
        <taxon>Methanobacteriota</taxon>
        <taxon>Stenosarchaea group</taxon>
        <taxon>Methanomicrobia</taxon>
        <taxon>Methanosarcinales</taxon>
        <taxon>Methanosarcinaceae</taxon>
        <taxon>Methanosarcina</taxon>
    </lineage>
</organism>
<gene>
    <name evidence="1" type="ORF">ASJ81_17530</name>
</gene>
<keyword evidence="2" id="KW-1185">Reference proteome</keyword>
<dbReference type="EMBL" id="LMVP01000080">
    <property type="protein sequence ID" value="PAV13522.1"/>
    <property type="molecule type" value="Genomic_DNA"/>
</dbReference>
<comment type="caution">
    <text evidence="1">The sequence shown here is derived from an EMBL/GenBank/DDBJ whole genome shotgun (WGS) entry which is preliminary data.</text>
</comment>
<evidence type="ECO:0000313" key="1">
    <source>
        <dbReference type="EMBL" id="PAV13522.1"/>
    </source>
</evidence>
<dbReference type="AlphaFoldDB" id="A0A2A2HVV0"/>
<reference evidence="1 2" key="1">
    <citation type="journal article" date="2017" name="BMC Genomics">
        <title>Genomic analysis of methanogenic archaea reveals a shift towards energy conservation.</title>
        <authorList>
            <person name="Gilmore S.P."/>
            <person name="Henske J.K."/>
            <person name="Sexton J.A."/>
            <person name="Solomon K.V."/>
            <person name="Seppala S."/>
            <person name="Yoo J.I."/>
            <person name="Huyett L.M."/>
            <person name="Pressman A."/>
            <person name="Cogan J.Z."/>
            <person name="Kivenson V."/>
            <person name="Peng X."/>
            <person name="Tan Y."/>
            <person name="Valentine D.L."/>
            <person name="O'Malley M.A."/>
        </authorList>
    </citation>
    <scope>NUCLEOTIDE SEQUENCE [LARGE SCALE GENOMIC DNA]</scope>
    <source>
        <strain evidence="1 2">MC-15</strain>
    </source>
</reference>
<name>A0A2A2HVV0_9EURY</name>
<proteinExistence type="predicted"/>
<accession>A0A2A2HVV0</accession>
<dbReference type="Proteomes" id="UP000218164">
    <property type="component" value="Unassembled WGS sequence"/>
</dbReference>
<protein>
    <submittedName>
        <fullName evidence="1">Uncharacterized protein</fullName>
    </submittedName>
</protein>